<dbReference type="EC" id="2.7.13.3" evidence="3"/>
<keyword evidence="15" id="KW-1185">Reference proteome</keyword>
<organism evidence="14 15">
    <name type="scientific">Tabrizicola piscis</name>
    <dbReference type="NCBI Taxonomy" id="2494374"/>
    <lineage>
        <taxon>Bacteria</taxon>
        <taxon>Pseudomonadati</taxon>
        <taxon>Pseudomonadota</taxon>
        <taxon>Alphaproteobacteria</taxon>
        <taxon>Rhodobacterales</taxon>
        <taxon>Paracoccaceae</taxon>
        <taxon>Tabrizicola</taxon>
    </lineage>
</organism>
<dbReference type="Pfam" id="PF08521">
    <property type="entry name" value="2CSK_N"/>
    <property type="match status" value="1"/>
</dbReference>
<protein>
    <recommendedName>
        <fullName evidence="3">histidine kinase</fullName>
        <ecNumber evidence="3">2.7.13.3</ecNumber>
    </recommendedName>
</protein>
<dbReference type="Proteomes" id="UP000282002">
    <property type="component" value="Chromosome"/>
</dbReference>
<evidence type="ECO:0000256" key="1">
    <source>
        <dbReference type="ARBA" id="ARBA00000085"/>
    </source>
</evidence>
<dbReference type="InterPro" id="IPR013727">
    <property type="entry name" value="2CSK_N"/>
</dbReference>
<comment type="subcellular location">
    <subcellularLocation>
        <location evidence="2">Membrane</location>
    </subcellularLocation>
</comment>
<feature type="domain" description="Histidine kinase" evidence="12">
    <location>
        <begin position="243"/>
        <end position="460"/>
    </location>
</feature>
<gene>
    <name evidence="14" type="ORF">EI545_17000</name>
</gene>
<dbReference type="InterPro" id="IPR003660">
    <property type="entry name" value="HAMP_dom"/>
</dbReference>
<evidence type="ECO:0000256" key="4">
    <source>
        <dbReference type="ARBA" id="ARBA00022553"/>
    </source>
</evidence>
<reference evidence="14 15" key="1">
    <citation type="submission" date="2018-12" db="EMBL/GenBank/DDBJ databases">
        <title>Complete genome sequencing of Tabrizicola sp. K13M18.</title>
        <authorList>
            <person name="Bae J.-W."/>
        </authorList>
    </citation>
    <scope>NUCLEOTIDE SEQUENCE [LARGE SCALE GENOMIC DNA]</scope>
    <source>
        <strain evidence="14 15">K13M18</strain>
    </source>
</reference>
<dbReference type="SUPFAM" id="SSF55874">
    <property type="entry name" value="ATPase domain of HSP90 chaperone/DNA topoisomerase II/histidine kinase"/>
    <property type="match status" value="1"/>
</dbReference>
<dbReference type="RefSeq" id="WP_125326563.1">
    <property type="nucleotide sequence ID" value="NZ_CP034328.1"/>
</dbReference>
<dbReference type="Gene3D" id="3.30.565.10">
    <property type="entry name" value="Histidine kinase-like ATPase, C-terminal domain"/>
    <property type="match status" value="1"/>
</dbReference>
<dbReference type="PRINTS" id="PR00344">
    <property type="entry name" value="BCTRLSENSOR"/>
</dbReference>
<evidence type="ECO:0000256" key="6">
    <source>
        <dbReference type="ARBA" id="ARBA00022692"/>
    </source>
</evidence>
<keyword evidence="8 11" id="KW-1133">Transmembrane helix</keyword>
<dbReference type="PROSITE" id="PS50109">
    <property type="entry name" value="HIS_KIN"/>
    <property type="match status" value="1"/>
</dbReference>
<feature type="transmembrane region" description="Helical" evidence="11">
    <location>
        <begin position="168"/>
        <end position="187"/>
    </location>
</feature>
<dbReference type="Pfam" id="PF02518">
    <property type="entry name" value="HATPase_c"/>
    <property type="match status" value="1"/>
</dbReference>
<dbReference type="PROSITE" id="PS50885">
    <property type="entry name" value="HAMP"/>
    <property type="match status" value="1"/>
</dbReference>
<evidence type="ECO:0000256" key="5">
    <source>
        <dbReference type="ARBA" id="ARBA00022679"/>
    </source>
</evidence>
<dbReference type="InterPro" id="IPR005467">
    <property type="entry name" value="His_kinase_dom"/>
</dbReference>
<evidence type="ECO:0000259" key="13">
    <source>
        <dbReference type="PROSITE" id="PS50885"/>
    </source>
</evidence>
<dbReference type="InterPro" id="IPR036097">
    <property type="entry name" value="HisK_dim/P_sf"/>
</dbReference>
<keyword evidence="9" id="KW-0902">Two-component regulatory system</keyword>
<dbReference type="Gene3D" id="1.10.287.130">
    <property type="match status" value="1"/>
</dbReference>
<dbReference type="InterPro" id="IPR003661">
    <property type="entry name" value="HisK_dim/P_dom"/>
</dbReference>
<dbReference type="InterPro" id="IPR004358">
    <property type="entry name" value="Sig_transdc_His_kin-like_C"/>
</dbReference>
<evidence type="ECO:0000256" key="7">
    <source>
        <dbReference type="ARBA" id="ARBA00022777"/>
    </source>
</evidence>
<dbReference type="InterPro" id="IPR036890">
    <property type="entry name" value="HATPase_C_sf"/>
</dbReference>
<dbReference type="SMART" id="SM00388">
    <property type="entry name" value="HisKA"/>
    <property type="match status" value="1"/>
</dbReference>
<evidence type="ECO:0000313" key="15">
    <source>
        <dbReference type="Proteomes" id="UP000282002"/>
    </source>
</evidence>
<keyword evidence="5" id="KW-0808">Transferase</keyword>
<keyword evidence="10 11" id="KW-0472">Membrane</keyword>
<keyword evidence="4" id="KW-0597">Phosphoprotein</keyword>
<dbReference type="EMBL" id="CP034328">
    <property type="protein sequence ID" value="AZL60371.1"/>
    <property type="molecule type" value="Genomic_DNA"/>
</dbReference>
<feature type="domain" description="HAMP" evidence="13">
    <location>
        <begin position="184"/>
        <end position="235"/>
    </location>
</feature>
<evidence type="ECO:0000313" key="14">
    <source>
        <dbReference type="EMBL" id="AZL60371.1"/>
    </source>
</evidence>
<comment type="catalytic activity">
    <reaction evidence="1">
        <text>ATP + protein L-histidine = ADP + protein N-phospho-L-histidine.</text>
        <dbReference type="EC" id="2.7.13.3"/>
    </reaction>
</comment>
<dbReference type="InterPro" id="IPR050428">
    <property type="entry name" value="TCS_sensor_his_kinase"/>
</dbReference>
<evidence type="ECO:0000256" key="10">
    <source>
        <dbReference type="ARBA" id="ARBA00023136"/>
    </source>
</evidence>
<dbReference type="KEGG" id="taw:EI545_17000"/>
<evidence type="ECO:0000256" key="2">
    <source>
        <dbReference type="ARBA" id="ARBA00004370"/>
    </source>
</evidence>
<sequence length="462" mass="48004">MSGYSLRRRLLLGLTLAAALIGVVALADTWREAVRTSQGLSDRVLEGSALAIAERVTVDEGGGLEADIPFAALEMLASAAEDQVFYRVDAPAGQFLTGYEALAVLDPGEAGIAFADGLFGEVPIRSATLEREISTGATSLAFTVTVAESTLARSALARQILIRSALRILVLIGCIMGIVWAAVTLAFRPLDRLGAAIAERTPDDLRPLQARVPLEAAPLAGAINSFMARLEGAVAALRHFTGNASHQLRTPLATLRTQLALARRAEGRDQAAAALDKADAALVRAERVLAQLLALARVDAAATGLSLVPVDLAALARDLTGEALPQAADAGIDLGYDGASHAWALAEPVLTAELLRNLLDNALRYAGRGAVVTVRVRDDVSAVQLEVEDDGPGLAAERLAAVQSEGQPLRMAAAPAPLGGSGLGLAIVAEIAELFGASCAFDQGAGGRGLKVSCVFQRREPR</sequence>
<evidence type="ECO:0000256" key="11">
    <source>
        <dbReference type="SAM" id="Phobius"/>
    </source>
</evidence>
<dbReference type="Pfam" id="PF00512">
    <property type="entry name" value="HisKA"/>
    <property type="match status" value="1"/>
</dbReference>
<dbReference type="AlphaFoldDB" id="A0A3S8U9Y2"/>
<keyword evidence="6 11" id="KW-0812">Transmembrane</keyword>
<evidence type="ECO:0000256" key="9">
    <source>
        <dbReference type="ARBA" id="ARBA00023012"/>
    </source>
</evidence>
<dbReference type="PANTHER" id="PTHR45436">
    <property type="entry name" value="SENSOR HISTIDINE KINASE YKOH"/>
    <property type="match status" value="1"/>
</dbReference>
<name>A0A3S8U9Y2_9RHOB</name>
<dbReference type="SUPFAM" id="SSF47384">
    <property type="entry name" value="Homodimeric domain of signal transducing histidine kinase"/>
    <property type="match status" value="1"/>
</dbReference>
<proteinExistence type="predicted"/>
<dbReference type="OrthoDB" id="913606at2"/>
<evidence type="ECO:0000256" key="3">
    <source>
        <dbReference type="ARBA" id="ARBA00012438"/>
    </source>
</evidence>
<dbReference type="CDD" id="cd00082">
    <property type="entry name" value="HisKA"/>
    <property type="match status" value="1"/>
</dbReference>
<dbReference type="SMART" id="SM00387">
    <property type="entry name" value="HATPase_c"/>
    <property type="match status" value="1"/>
</dbReference>
<dbReference type="InterPro" id="IPR003594">
    <property type="entry name" value="HATPase_dom"/>
</dbReference>
<dbReference type="GO" id="GO:0005886">
    <property type="term" value="C:plasma membrane"/>
    <property type="evidence" value="ECO:0007669"/>
    <property type="project" value="TreeGrafter"/>
</dbReference>
<dbReference type="GO" id="GO:0000155">
    <property type="term" value="F:phosphorelay sensor kinase activity"/>
    <property type="evidence" value="ECO:0007669"/>
    <property type="project" value="InterPro"/>
</dbReference>
<keyword evidence="7 14" id="KW-0418">Kinase</keyword>
<evidence type="ECO:0000259" key="12">
    <source>
        <dbReference type="PROSITE" id="PS50109"/>
    </source>
</evidence>
<evidence type="ECO:0000256" key="8">
    <source>
        <dbReference type="ARBA" id="ARBA00022989"/>
    </source>
</evidence>
<accession>A0A3S8U9Y2</accession>
<dbReference type="PANTHER" id="PTHR45436:SF1">
    <property type="entry name" value="SENSOR PROTEIN QSEC"/>
    <property type="match status" value="1"/>
</dbReference>